<evidence type="ECO:0000256" key="7">
    <source>
        <dbReference type="ARBA" id="ARBA00023065"/>
    </source>
</evidence>
<dbReference type="PANTHER" id="PTHR32507">
    <property type="entry name" value="NA(+)/H(+) ANTIPORTER 1"/>
    <property type="match status" value="1"/>
</dbReference>
<protein>
    <submittedName>
        <fullName evidence="12">Cation:proton antiporter</fullName>
    </submittedName>
</protein>
<accession>A0AA90H8E8</accession>
<dbReference type="InterPro" id="IPR006153">
    <property type="entry name" value="Cation/H_exchanger_TM"/>
</dbReference>
<name>A0AA90H8E8_9ACTN</name>
<evidence type="ECO:0000256" key="3">
    <source>
        <dbReference type="ARBA" id="ARBA00022449"/>
    </source>
</evidence>
<feature type="transmembrane region" description="Helical" evidence="10">
    <location>
        <begin position="270"/>
        <end position="289"/>
    </location>
</feature>
<feature type="transmembrane region" description="Helical" evidence="10">
    <location>
        <begin position="195"/>
        <end position="213"/>
    </location>
</feature>
<feature type="transmembrane region" description="Helical" evidence="10">
    <location>
        <begin position="337"/>
        <end position="360"/>
    </location>
</feature>
<reference evidence="12" key="1">
    <citation type="submission" date="2023-05" db="EMBL/GenBank/DDBJ databases">
        <title>Streptantibioticus silvisoli sp. nov., acidotolerant actinomycetes 1 from pine litter.</title>
        <authorList>
            <person name="Swiecimska M."/>
            <person name="Golinska P."/>
            <person name="Sangal V."/>
            <person name="Wachnowicz B."/>
            <person name="Goodfellow M."/>
        </authorList>
    </citation>
    <scope>NUCLEOTIDE SEQUENCE</scope>
    <source>
        <strain evidence="12">SL13</strain>
    </source>
</reference>
<dbReference type="Gene3D" id="1.20.1530.20">
    <property type="match status" value="1"/>
</dbReference>
<keyword evidence="4" id="KW-1003">Cell membrane</keyword>
<keyword evidence="6 10" id="KW-1133">Transmembrane helix</keyword>
<evidence type="ECO:0000259" key="11">
    <source>
        <dbReference type="PROSITE" id="PS51202"/>
    </source>
</evidence>
<feature type="transmembrane region" description="Helical" evidence="10">
    <location>
        <begin position="6"/>
        <end position="23"/>
    </location>
</feature>
<evidence type="ECO:0000256" key="10">
    <source>
        <dbReference type="SAM" id="Phobius"/>
    </source>
</evidence>
<dbReference type="InterPro" id="IPR036721">
    <property type="entry name" value="RCK_C_sf"/>
</dbReference>
<dbReference type="SUPFAM" id="SSF116726">
    <property type="entry name" value="TrkA C-terminal domain-like"/>
    <property type="match status" value="1"/>
</dbReference>
<dbReference type="GO" id="GO:1902600">
    <property type="term" value="P:proton transmembrane transport"/>
    <property type="evidence" value="ECO:0007669"/>
    <property type="project" value="InterPro"/>
</dbReference>
<dbReference type="RefSeq" id="WP_271313905.1">
    <property type="nucleotide sequence ID" value="NZ_JABXJJ020000032.1"/>
</dbReference>
<feature type="transmembrane region" description="Helical" evidence="10">
    <location>
        <begin position="233"/>
        <end position="258"/>
    </location>
</feature>
<evidence type="ECO:0000256" key="5">
    <source>
        <dbReference type="ARBA" id="ARBA00022692"/>
    </source>
</evidence>
<feature type="transmembrane region" description="Helical" evidence="10">
    <location>
        <begin position="89"/>
        <end position="114"/>
    </location>
</feature>
<dbReference type="EMBL" id="JABXJJ020000032">
    <property type="protein sequence ID" value="MDI5972409.1"/>
    <property type="molecule type" value="Genomic_DNA"/>
</dbReference>
<keyword evidence="2" id="KW-0813">Transport</keyword>
<comment type="subcellular location">
    <subcellularLocation>
        <location evidence="1">Cell membrane</location>
        <topology evidence="1">Multi-pass membrane protein</topology>
    </subcellularLocation>
</comment>
<dbReference type="Gene3D" id="3.30.70.1450">
    <property type="entry name" value="Regulator of K+ conductance, C-terminal domain"/>
    <property type="match status" value="1"/>
</dbReference>
<evidence type="ECO:0000256" key="6">
    <source>
        <dbReference type="ARBA" id="ARBA00022989"/>
    </source>
</evidence>
<feature type="transmembrane region" description="Helical" evidence="10">
    <location>
        <begin position="301"/>
        <end position="325"/>
    </location>
</feature>
<feature type="transmembrane region" description="Helical" evidence="10">
    <location>
        <begin position="366"/>
        <end position="389"/>
    </location>
</feature>
<dbReference type="GO" id="GO:0015297">
    <property type="term" value="F:antiporter activity"/>
    <property type="evidence" value="ECO:0007669"/>
    <property type="project" value="UniProtKB-KW"/>
</dbReference>
<dbReference type="PROSITE" id="PS51202">
    <property type="entry name" value="RCK_C"/>
    <property type="match status" value="1"/>
</dbReference>
<organism evidence="12">
    <name type="scientific">Streptantibioticus silvisoli</name>
    <dbReference type="NCBI Taxonomy" id="2705255"/>
    <lineage>
        <taxon>Bacteria</taxon>
        <taxon>Bacillati</taxon>
        <taxon>Actinomycetota</taxon>
        <taxon>Actinomycetes</taxon>
        <taxon>Kitasatosporales</taxon>
        <taxon>Streptomycetaceae</taxon>
        <taxon>Streptantibioticus</taxon>
    </lineage>
</organism>
<evidence type="ECO:0000313" key="12">
    <source>
        <dbReference type="EMBL" id="MDI5972409.1"/>
    </source>
</evidence>
<keyword evidence="5 10" id="KW-0812">Transmembrane</keyword>
<keyword evidence="3" id="KW-0050">Antiport</keyword>
<evidence type="ECO:0000256" key="8">
    <source>
        <dbReference type="ARBA" id="ARBA00023136"/>
    </source>
</evidence>
<dbReference type="InterPro" id="IPR038770">
    <property type="entry name" value="Na+/solute_symporter_sf"/>
</dbReference>
<evidence type="ECO:0000256" key="9">
    <source>
        <dbReference type="SAM" id="MobiDB-lite"/>
    </source>
</evidence>
<dbReference type="GO" id="GO:0005886">
    <property type="term" value="C:plasma membrane"/>
    <property type="evidence" value="ECO:0007669"/>
    <property type="project" value="UniProtKB-SubCell"/>
</dbReference>
<proteinExistence type="predicted"/>
<feature type="transmembrane region" description="Helical" evidence="10">
    <location>
        <begin position="65"/>
        <end position="82"/>
    </location>
</feature>
<comment type="caution">
    <text evidence="12">The sequence shown here is derived from an EMBL/GenBank/DDBJ whole genome shotgun (WGS) entry which is preliminary data.</text>
</comment>
<feature type="region of interest" description="Disordered" evidence="9">
    <location>
        <begin position="476"/>
        <end position="515"/>
    </location>
</feature>
<evidence type="ECO:0000256" key="1">
    <source>
        <dbReference type="ARBA" id="ARBA00004651"/>
    </source>
</evidence>
<dbReference type="Pfam" id="PF00999">
    <property type="entry name" value="Na_H_Exchanger"/>
    <property type="match status" value="1"/>
</dbReference>
<dbReference type="PANTHER" id="PTHR32507:SF7">
    <property type="entry name" value="K(+)_H(+) ANTIPORTER NHAP2"/>
    <property type="match status" value="1"/>
</dbReference>
<dbReference type="InterPro" id="IPR006037">
    <property type="entry name" value="RCK_C"/>
</dbReference>
<evidence type="ECO:0000256" key="4">
    <source>
        <dbReference type="ARBA" id="ARBA00022475"/>
    </source>
</evidence>
<keyword evidence="7" id="KW-0406">Ion transport</keyword>
<feature type="domain" description="RCK C-terminal" evidence="11">
    <location>
        <begin position="405"/>
        <end position="486"/>
    </location>
</feature>
<dbReference type="AlphaFoldDB" id="A0AA90H8E8"/>
<dbReference type="GO" id="GO:0008324">
    <property type="term" value="F:monoatomic cation transmembrane transporter activity"/>
    <property type="evidence" value="ECO:0007669"/>
    <property type="project" value="InterPro"/>
</dbReference>
<dbReference type="GO" id="GO:0006813">
    <property type="term" value="P:potassium ion transport"/>
    <property type="evidence" value="ECO:0007669"/>
    <property type="project" value="InterPro"/>
</dbReference>
<sequence>MRSTENIGLTVLVLGVVVLAGVLSNRVSERTRVPAPFLFLVCAAAASDLVPGLRARVPVPLVEQVVTVALIVVLFDGGLGIGRRRFRAAAVPVVSLGVAGTVLTAGAVTLLAHYACDLSWRTALVLGAALAPTDPAVVFSVLGRHEITGRTGTVLEGESGANDPVGIALMVALLGAGGTTGEQIGHILVTFAEQLAVGVAVGVAGGYGLLRFIRAVPLPGAGPHPVRALAGAAVIYGAASVAHGSGFLAVLVAGVLLGDEAVPYRMEIRQVCGALASLAEIVVFVALGLTVGLRALVRDDVWLIGLVLAVLLAFVVRPLLVGPLLLPVRLRAGERAFVLWAGLKGAVPILLGAFAVTAGVPDAHRVYGIIFVVVAFSVLVQGGTVGWAARRFGVPMRTADPTPWTFGVRLPHEPRNTRRHAVEPGSDADGTTLGDLVGAGDVWVSMVLRDGHLLTASADTVVRAGDELLLVTGEKDAGSAGQERLPASWAARRPPAGRVRRAGTSTGWTYRRRRR</sequence>
<gene>
    <name evidence="12" type="ORF">POF50_024230</name>
</gene>
<evidence type="ECO:0000256" key="2">
    <source>
        <dbReference type="ARBA" id="ARBA00022448"/>
    </source>
</evidence>
<keyword evidence="8 10" id="KW-0472">Membrane</keyword>